<dbReference type="EMBL" id="PRDW01000005">
    <property type="protein sequence ID" value="PPB84048.1"/>
    <property type="molecule type" value="Genomic_DNA"/>
</dbReference>
<dbReference type="RefSeq" id="WP_422393280.1">
    <property type="nucleotide sequence ID" value="NZ_CP062178.1"/>
</dbReference>
<evidence type="ECO:0000313" key="1">
    <source>
        <dbReference type="EMBL" id="PPB84048.1"/>
    </source>
</evidence>
<dbReference type="PANTHER" id="PTHR47515">
    <property type="entry name" value="LOW CALCIUM RESPONSE LOCUS PROTEIN T"/>
    <property type="match status" value="1"/>
</dbReference>
<proteinExistence type="predicted"/>
<protein>
    <recommendedName>
        <fullName evidence="3">Integrase-like protein</fullName>
    </recommendedName>
</protein>
<comment type="caution">
    <text evidence="1">The sequence shown here is derived from an EMBL/GenBank/DDBJ whole genome shotgun (WGS) entry which is preliminary data.</text>
</comment>
<dbReference type="PANTHER" id="PTHR47515:SF2">
    <property type="entry name" value="INTEGRASE CORE DOMAIN PROTEIN"/>
    <property type="match status" value="1"/>
</dbReference>
<evidence type="ECO:0008006" key="3">
    <source>
        <dbReference type="Google" id="ProtNLM"/>
    </source>
</evidence>
<reference evidence="1 2" key="1">
    <citation type="submission" date="2018-01" db="EMBL/GenBank/DDBJ databases">
        <title>Genomic Encyclopedia of Type Strains, Phase III (KMG-III): the genomes of soil and plant-associated and newly described type strains.</title>
        <authorList>
            <person name="Whitman W."/>
        </authorList>
    </citation>
    <scope>NUCLEOTIDE SEQUENCE [LARGE SCALE GENOMIC DNA]</scope>
    <source>
        <strain evidence="1 2">HKI456</strain>
    </source>
</reference>
<dbReference type="Proteomes" id="UP000243096">
    <property type="component" value="Unassembled WGS sequence"/>
</dbReference>
<organism evidence="1 2">
    <name type="scientific">Mycetohabitans endofungorum</name>
    <dbReference type="NCBI Taxonomy" id="417203"/>
    <lineage>
        <taxon>Bacteria</taxon>
        <taxon>Pseudomonadati</taxon>
        <taxon>Pseudomonadota</taxon>
        <taxon>Betaproteobacteria</taxon>
        <taxon>Burkholderiales</taxon>
        <taxon>Burkholderiaceae</taxon>
        <taxon>Mycetohabitans</taxon>
    </lineage>
</organism>
<name>A0A2P5KBE7_9BURK</name>
<accession>A0A2P5KBE7</accession>
<evidence type="ECO:0000313" key="2">
    <source>
        <dbReference type="Proteomes" id="UP000243096"/>
    </source>
</evidence>
<dbReference type="AlphaFoldDB" id="A0A2P5KBE7"/>
<keyword evidence="2" id="KW-1185">Reference proteome</keyword>
<sequence>MDVSLIARMKELEADNARPRKRLATQVPEPLAVPSAVNSVCSTDFFMHNSLADERSIRLFNVTDDFNREALAIEIDFVAAGVSDLCAAANQQ</sequence>
<gene>
    <name evidence="1" type="ORF">B0O95_105235</name>
</gene>